<evidence type="ECO:0000313" key="2">
    <source>
        <dbReference type="EMBL" id="TDC14552.1"/>
    </source>
</evidence>
<comment type="caution">
    <text evidence="2">The sequence shown here is derived from an EMBL/GenBank/DDBJ whole genome shotgun (WGS) entry which is preliminary data.</text>
</comment>
<dbReference type="RefSeq" id="WP_132415606.1">
    <property type="nucleotide sequence ID" value="NZ_SMKA01000392.1"/>
</dbReference>
<dbReference type="PANTHER" id="PTHR38074">
    <property type="entry name" value="ALTERED INHERITANCE OF MITOCHONDRIA PROTEIN 24, MITOCHONDRIAL"/>
    <property type="match status" value="1"/>
</dbReference>
<feature type="compositionally biased region" description="Gly residues" evidence="1">
    <location>
        <begin position="224"/>
        <end position="241"/>
    </location>
</feature>
<evidence type="ECO:0000256" key="1">
    <source>
        <dbReference type="SAM" id="MobiDB-lite"/>
    </source>
</evidence>
<dbReference type="OrthoDB" id="9811665at2"/>
<feature type="region of interest" description="Disordered" evidence="1">
    <location>
        <begin position="220"/>
        <end position="241"/>
    </location>
</feature>
<dbReference type="Proteomes" id="UP000295075">
    <property type="component" value="Unassembled WGS sequence"/>
</dbReference>
<dbReference type="AlphaFoldDB" id="A0A4R4P3K0"/>
<dbReference type="InterPro" id="IPR036983">
    <property type="entry name" value="AIM24_sf"/>
</dbReference>
<organism evidence="2 3">
    <name type="scientific">Kribbella albertanoniae</name>
    <dbReference type="NCBI Taxonomy" id="1266829"/>
    <lineage>
        <taxon>Bacteria</taxon>
        <taxon>Bacillati</taxon>
        <taxon>Actinomycetota</taxon>
        <taxon>Actinomycetes</taxon>
        <taxon>Propionibacteriales</taxon>
        <taxon>Kribbellaceae</taxon>
        <taxon>Kribbella</taxon>
    </lineage>
</organism>
<name>A0A4R4P3K0_9ACTN</name>
<keyword evidence="3" id="KW-1185">Reference proteome</keyword>
<dbReference type="Pfam" id="PF01987">
    <property type="entry name" value="AIM24"/>
    <property type="match status" value="1"/>
</dbReference>
<accession>A0A4R4P3K0</accession>
<dbReference type="PANTHER" id="PTHR38074:SF1">
    <property type="entry name" value="ALTERED INHERITANCE OF MITOCHONDRIA PROTEIN 24, MITOCHONDRIAL"/>
    <property type="match status" value="1"/>
</dbReference>
<reference evidence="2 3" key="1">
    <citation type="submission" date="2019-03" db="EMBL/GenBank/DDBJ databases">
        <title>Draft genome sequences of novel Actinobacteria.</title>
        <authorList>
            <person name="Sahin N."/>
            <person name="Ay H."/>
            <person name="Saygin H."/>
        </authorList>
    </citation>
    <scope>NUCLEOTIDE SEQUENCE [LARGE SCALE GENOMIC DNA]</scope>
    <source>
        <strain evidence="2 3">JCM 30547</strain>
    </source>
</reference>
<dbReference type="SUPFAM" id="SSF51219">
    <property type="entry name" value="TRAP-like"/>
    <property type="match status" value="1"/>
</dbReference>
<evidence type="ECO:0000313" key="3">
    <source>
        <dbReference type="Proteomes" id="UP000295075"/>
    </source>
</evidence>
<dbReference type="EMBL" id="SMKA01000392">
    <property type="protein sequence ID" value="TDC14552.1"/>
    <property type="molecule type" value="Genomic_DNA"/>
</dbReference>
<gene>
    <name evidence="2" type="ORF">E1261_42420</name>
</gene>
<dbReference type="InterPro" id="IPR002838">
    <property type="entry name" value="AIM24"/>
</dbReference>
<sequence length="252" mass="26289">MRSQLFAAENQEQESAQPGLRLQNSKLLKVELRGEVFARQGAMVAYQGNVQFEAQGSGGIGKFIKQKLTGEGIPLMKMKGQGDVFLADRASDVYLIDLEGPHDGLSINGANVLAFEPTLSWDIQRVQGMGMMSNAGLFNCTFSGQGRLAITCKGTPVVLTVDQPTYADPQAAIAWSTNLQTGYQRADQIGLGTLLGRTTGEAFTMSFAGQGFVVVQPSEEPPGGAIGGTGSGTQSGQDGGVGGVLGGLLGGR</sequence>
<proteinExistence type="predicted"/>
<protein>
    <submittedName>
        <fullName evidence="2">AIM24 family protein</fullName>
    </submittedName>
</protein>
<dbReference type="InterPro" id="IPR016031">
    <property type="entry name" value="Trp_RNA-bd_attenuator-like_dom"/>
</dbReference>
<dbReference type="Gene3D" id="3.60.160.10">
    <property type="entry name" value="Mitochondrial biogenesis AIM24"/>
    <property type="match status" value="1"/>
</dbReference>